<name>A0A1G9FKD6_9LACT</name>
<accession>A0A1G9FKD6</accession>
<dbReference type="Proteomes" id="UP000199433">
    <property type="component" value="Unassembled WGS sequence"/>
</dbReference>
<dbReference type="PANTHER" id="PTHR43861">
    <property type="entry name" value="TRANS-ACONITATE 2-METHYLTRANSFERASE-RELATED"/>
    <property type="match status" value="1"/>
</dbReference>
<dbReference type="AlphaFoldDB" id="A0A1G9FKD6"/>
<reference evidence="3" key="1">
    <citation type="submission" date="2016-10" db="EMBL/GenBank/DDBJ databases">
        <authorList>
            <person name="Varghese N."/>
            <person name="Submissions S."/>
        </authorList>
    </citation>
    <scope>NUCLEOTIDE SEQUENCE [LARGE SCALE GENOMIC DNA]</scope>
    <source>
        <strain evidence="3">DSM 19181</strain>
    </source>
</reference>
<evidence type="ECO:0000313" key="3">
    <source>
        <dbReference type="Proteomes" id="UP000199433"/>
    </source>
</evidence>
<proteinExistence type="predicted"/>
<dbReference type="STRING" id="426701.SAMN04488098_10812"/>
<dbReference type="GO" id="GO:0008757">
    <property type="term" value="F:S-adenosylmethionine-dependent methyltransferase activity"/>
    <property type="evidence" value="ECO:0007669"/>
    <property type="project" value="InterPro"/>
</dbReference>
<dbReference type="CDD" id="cd02440">
    <property type="entry name" value="AdoMet_MTases"/>
    <property type="match status" value="1"/>
</dbReference>
<dbReference type="PANTHER" id="PTHR43861:SF1">
    <property type="entry name" value="TRANS-ACONITATE 2-METHYLTRANSFERASE"/>
    <property type="match status" value="1"/>
</dbReference>
<protein>
    <submittedName>
        <fullName evidence="2">Methyltransferase domain-containing protein</fullName>
    </submittedName>
</protein>
<dbReference type="OrthoDB" id="9791837at2"/>
<keyword evidence="2" id="KW-0808">Transferase</keyword>
<evidence type="ECO:0000313" key="2">
    <source>
        <dbReference type="EMBL" id="SDK88844.1"/>
    </source>
</evidence>
<sequence length="256" mass="29272">MTNEVTRESKRRWDLFAEDYAKRTSKFGDLHKEVLLTPTILSLLEDVEGQKILDAGCGEGYFSRLLAEKGAYVTAVDFSDRMLDIARERTSNDAAIDYRQADLEDLNELESGLFDQVMSNMAIQDVAHLDAVLGEIHRVLKPGGTFVFSILHPCFVTPESGWHRDEQGNGLHWKTDHYFEEGQFEQRFGIKERVFGFHRTLTTYMNALFSTGFTLETLIEPAPSEEYLEKYPDFKEDLRAPDFIVLRQKTLASISG</sequence>
<dbReference type="Gene3D" id="3.40.50.150">
    <property type="entry name" value="Vaccinia Virus protein VP39"/>
    <property type="match status" value="1"/>
</dbReference>
<dbReference type="RefSeq" id="WP_091268832.1">
    <property type="nucleotide sequence ID" value="NZ_FNFK01000081.1"/>
</dbReference>
<dbReference type="EMBL" id="FNFK01000081">
    <property type="protein sequence ID" value="SDK88844.1"/>
    <property type="molecule type" value="Genomic_DNA"/>
</dbReference>
<organism evidence="2 3">
    <name type="scientific">Alkalibacterium thalassium</name>
    <dbReference type="NCBI Taxonomy" id="426701"/>
    <lineage>
        <taxon>Bacteria</taxon>
        <taxon>Bacillati</taxon>
        <taxon>Bacillota</taxon>
        <taxon>Bacilli</taxon>
        <taxon>Lactobacillales</taxon>
        <taxon>Carnobacteriaceae</taxon>
        <taxon>Alkalibacterium</taxon>
    </lineage>
</organism>
<keyword evidence="2" id="KW-0489">Methyltransferase</keyword>
<feature type="domain" description="Methyltransferase type 11" evidence="1">
    <location>
        <begin position="53"/>
        <end position="148"/>
    </location>
</feature>
<dbReference type="InterPro" id="IPR013216">
    <property type="entry name" value="Methyltransf_11"/>
</dbReference>
<keyword evidence="3" id="KW-1185">Reference proteome</keyword>
<dbReference type="SUPFAM" id="SSF53335">
    <property type="entry name" value="S-adenosyl-L-methionine-dependent methyltransferases"/>
    <property type="match status" value="1"/>
</dbReference>
<dbReference type="InterPro" id="IPR029063">
    <property type="entry name" value="SAM-dependent_MTases_sf"/>
</dbReference>
<dbReference type="GO" id="GO:0032259">
    <property type="term" value="P:methylation"/>
    <property type="evidence" value="ECO:0007669"/>
    <property type="project" value="UniProtKB-KW"/>
</dbReference>
<dbReference type="Pfam" id="PF08241">
    <property type="entry name" value="Methyltransf_11"/>
    <property type="match status" value="1"/>
</dbReference>
<gene>
    <name evidence="2" type="ORF">SAMN04488098_10812</name>
</gene>
<evidence type="ECO:0000259" key="1">
    <source>
        <dbReference type="Pfam" id="PF08241"/>
    </source>
</evidence>